<dbReference type="EMBL" id="JARJLG010000103">
    <property type="protein sequence ID" value="KAJ7745440.1"/>
    <property type="molecule type" value="Genomic_DNA"/>
</dbReference>
<dbReference type="Proteomes" id="UP001215280">
    <property type="component" value="Unassembled WGS sequence"/>
</dbReference>
<keyword evidence="2" id="KW-1185">Reference proteome</keyword>
<dbReference type="AlphaFoldDB" id="A0AAD7N5L6"/>
<gene>
    <name evidence="1" type="ORF">DFH07DRAFT_776748</name>
</gene>
<protein>
    <recommendedName>
        <fullName evidence="3">FAD/NAD(P)-binding domain-containing protein</fullName>
    </recommendedName>
</protein>
<dbReference type="SUPFAM" id="SSF51905">
    <property type="entry name" value="FAD/NAD(P)-binding domain"/>
    <property type="match status" value="1"/>
</dbReference>
<evidence type="ECO:0000313" key="1">
    <source>
        <dbReference type="EMBL" id="KAJ7745440.1"/>
    </source>
</evidence>
<evidence type="ECO:0008006" key="3">
    <source>
        <dbReference type="Google" id="ProtNLM"/>
    </source>
</evidence>
<comment type="caution">
    <text evidence="1">The sequence shown here is derived from an EMBL/GenBank/DDBJ whole genome shotgun (WGS) entry which is preliminary data.</text>
</comment>
<accession>A0AAD7N5L6</accession>
<dbReference type="Gene3D" id="3.50.50.60">
    <property type="entry name" value="FAD/NAD(P)-binding domain"/>
    <property type="match status" value="1"/>
</dbReference>
<dbReference type="InterPro" id="IPR036188">
    <property type="entry name" value="FAD/NAD-bd_sf"/>
</dbReference>
<proteinExistence type="predicted"/>
<organism evidence="1 2">
    <name type="scientific">Mycena maculata</name>
    <dbReference type="NCBI Taxonomy" id="230809"/>
    <lineage>
        <taxon>Eukaryota</taxon>
        <taxon>Fungi</taxon>
        <taxon>Dikarya</taxon>
        <taxon>Basidiomycota</taxon>
        <taxon>Agaricomycotina</taxon>
        <taxon>Agaricomycetes</taxon>
        <taxon>Agaricomycetidae</taxon>
        <taxon>Agaricales</taxon>
        <taxon>Marasmiineae</taxon>
        <taxon>Mycenaceae</taxon>
        <taxon>Mycena</taxon>
    </lineage>
</organism>
<evidence type="ECO:0000313" key="2">
    <source>
        <dbReference type="Proteomes" id="UP001215280"/>
    </source>
</evidence>
<reference evidence="1" key="1">
    <citation type="submission" date="2023-03" db="EMBL/GenBank/DDBJ databases">
        <title>Massive genome expansion in bonnet fungi (Mycena s.s.) driven by repeated elements and novel gene families across ecological guilds.</title>
        <authorList>
            <consortium name="Lawrence Berkeley National Laboratory"/>
            <person name="Harder C.B."/>
            <person name="Miyauchi S."/>
            <person name="Viragh M."/>
            <person name="Kuo A."/>
            <person name="Thoen E."/>
            <person name="Andreopoulos B."/>
            <person name="Lu D."/>
            <person name="Skrede I."/>
            <person name="Drula E."/>
            <person name="Henrissat B."/>
            <person name="Morin E."/>
            <person name="Kohler A."/>
            <person name="Barry K."/>
            <person name="LaButti K."/>
            <person name="Morin E."/>
            <person name="Salamov A."/>
            <person name="Lipzen A."/>
            <person name="Mereny Z."/>
            <person name="Hegedus B."/>
            <person name="Baldrian P."/>
            <person name="Stursova M."/>
            <person name="Weitz H."/>
            <person name="Taylor A."/>
            <person name="Grigoriev I.V."/>
            <person name="Nagy L.G."/>
            <person name="Martin F."/>
            <person name="Kauserud H."/>
        </authorList>
    </citation>
    <scope>NUCLEOTIDE SEQUENCE</scope>
    <source>
        <strain evidence="1">CBHHK188m</strain>
    </source>
</reference>
<sequence>MSFSKIAADTIILGGGPAGLSAALALSRMLRTSIPFDSEEYRNAPAAEMHTVLGFDGAPPAQFRATARRQIGHYYGRTTINARPTGAISGPSGVQAAWGKQFSIVHFAMARKSPTNVLSLLLYSGPVPEAFQLAYDNFTKNKNPVISPSVSRIEECTGSPGVILHFEDGHPRAEFNFIVMGAPCRQAASFSEQLGLELDERNYIVVKGPFGATSAWGFRVGGLRPPWNADNMRGTSTKLL</sequence>
<name>A0AAD7N5L6_9AGAR</name>